<reference evidence="3" key="1">
    <citation type="submission" date="2019-11" db="EMBL/GenBank/DDBJ databases">
        <authorList>
            <person name="Feng L."/>
        </authorList>
    </citation>
    <scope>NUCLEOTIDE SEQUENCE</scope>
    <source>
        <strain evidence="3">BgluceraseaLFYP119</strain>
    </source>
</reference>
<sequence length="268" mass="30335">MEIKGIDVSAYNPVTDYAKVRAAGIRAAILRVTQSDNSPDPTFLKKYKGFRDQKLKIGVYKYSYALNETQAYEEAEAVLRTLNNRSLDFPVFYDLEWSRQRALGASAITKIVKAFRRVILAGGYLFGIYCNLDWYSHVLDTESLPYDYWLASYPSNDQGVLVEAIRPSVGIGWQYSSKGRVLGISGDVDLDVFYKTYPVRPKPNCNLPPETETPEHESPDFFLYTIRPGDTLSAIAEKYHTTVQKLVLLNHIADPDLIFAGETLKIPR</sequence>
<dbReference type="GO" id="GO:0009253">
    <property type="term" value="P:peptidoglycan catabolic process"/>
    <property type="evidence" value="ECO:0007669"/>
    <property type="project" value="InterPro"/>
</dbReference>
<dbReference type="InterPro" id="IPR017853">
    <property type="entry name" value="GH"/>
</dbReference>
<dbReference type="GO" id="GO:0016998">
    <property type="term" value="P:cell wall macromolecule catabolic process"/>
    <property type="evidence" value="ECO:0007669"/>
    <property type="project" value="InterPro"/>
</dbReference>
<dbReference type="SUPFAM" id="SSF54106">
    <property type="entry name" value="LysM domain"/>
    <property type="match status" value="1"/>
</dbReference>
<keyword evidence="3" id="KW-0378">Hydrolase</keyword>
<feature type="domain" description="LysM" evidence="2">
    <location>
        <begin position="222"/>
        <end position="266"/>
    </location>
</feature>
<dbReference type="CDD" id="cd00118">
    <property type="entry name" value="LysM"/>
    <property type="match status" value="1"/>
</dbReference>
<dbReference type="InterPro" id="IPR036779">
    <property type="entry name" value="LysM_dom_sf"/>
</dbReference>
<dbReference type="AlphaFoldDB" id="A0A6N2STC2"/>
<protein>
    <submittedName>
        <fullName evidence="3">Autolytic lysozyme</fullName>
        <ecNumber evidence="3">3.2.1.17</ecNumber>
    </submittedName>
</protein>
<dbReference type="Pfam" id="PF01183">
    <property type="entry name" value="Glyco_hydro_25"/>
    <property type="match status" value="1"/>
</dbReference>
<name>A0A6N2STC2_9FIRM</name>
<dbReference type="PANTHER" id="PTHR34135:SF2">
    <property type="entry name" value="LYSOZYME"/>
    <property type="match status" value="1"/>
</dbReference>
<evidence type="ECO:0000259" key="2">
    <source>
        <dbReference type="PROSITE" id="PS51782"/>
    </source>
</evidence>
<keyword evidence="3" id="KW-0326">Glycosidase</keyword>
<dbReference type="GO" id="GO:0003796">
    <property type="term" value="F:lysozyme activity"/>
    <property type="evidence" value="ECO:0007669"/>
    <property type="project" value="UniProtKB-EC"/>
</dbReference>
<dbReference type="Gene3D" id="3.10.350.10">
    <property type="entry name" value="LysM domain"/>
    <property type="match status" value="1"/>
</dbReference>
<dbReference type="SUPFAM" id="SSF51445">
    <property type="entry name" value="(Trans)glycosidases"/>
    <property type="match status" value="1"/>
</dbReference>
<dbReference type="PROSITE" id="PS51782">
    <property type="entry name" value="LYSM"/>
    <property type="match status" value="1"/>
</dbReference>
<dbReference type="PANTHER" id="PTHR34135">
    <property type="entry name" value="LYSOZYME"/>
    <property type="match status" value="1"/>
</dbReference>
<dbReference type="GO" id="GO:0016052">
    <property type="term" value="P:carbohydrate catabolic process"/>
    <property type="evidence" value="ECO:0007669"/>
    <property type="project" value="TreeGrafter"/>
</dbReference>
<organism evidence="3">
    <name type="scientific">Blautia glucerasea</name>
    <dbReference type="NCBI Taxonomy" id="536633"/>
    <lineage>
        <taxon>Bacteria</taxon>
        <taxon>Bacillati</taxon>
        <taxon>Bacillota</taxon>
        <taxon>Clostridia</taxon>
        <taxon>Lachnospirales</taxon>
        <taxon>Lachnospiraceae</taxon>
        <taxon>Blautia</taxon>
    </lineage>
</organism>
<accession>A0A6N2STC2</accession>
<dbReference type="EC" id="3.2.1.17" evidence="3"/>
<gene>
    <name evidence="3" type="primary">lyc</name>
    <name evidence="3" type="ORF">BGLFYP119_01216</name>
</gene>
<proteinExistence type="inferred from homology"/>
<comment type="similarity">
    <text evidence="1">Belongs to the glycosyl hydrolase 25 family.</text>
</comment>
<dbReference type="RefSeq" id="WP_156353562.1">
    <property type="nucleotide sequence ID" value="NZ_CACRST010000011.1"/>
</dbReference>
<dbReference type="Pfam" id="PF01476">
    <property type="entry name" value="LysM"/>
    <property type="match status" value="1"/>
</dbReference>
<evidence type="ECO:0000313" key="3">
    <source>
        <dbReference type="EMBL" id="VYS94755.1"/>
    </source>
</evidence>
<evidence type="ECO:0000256" key="1">
    <source>
        <dbReference type="ARBA" id="ARBA00010646"/>
    </source>
</evidence>
<dbReference type="InterPro" id="IPR018392">
    <property type="entry name" value="LysM"/>
</dbReference>
<dbReference type="PROSITE" id="PS51904">
    <property type="entry name" value="GLYCOSYL_HYDROL_F25_2"/>
    <property type="match status" value="1"/>
</dbReference>
<dbReference type="EMBL" id="CACRST010000011">
    <property type="protein sequence ID" value="VYS94755.1"/>
    <property type="molecule type" value="Genomic_DNA"/>
</dbReference>
<dbReference type="Gene3D" id="3.20.20.80">
    <property type="entry name" value="Glycosidases"/>
    <property type="match status" value="1"/>
</dbReference>
<dbReference type="InterPro" id="IPR002053">
    <property type="entry name" value="Glyco_hydro_25"/>
</dbReference>
<dbReference type="SMART" id="SM00257">
    <property type="entry name" value="LysM"/>
    <property type="match status" value="1"/>
</dbReference>